<evidence type="ECO:0000256" key="1">
    <source>
        <dbReference type="ARBA" id="ARBA00023239"/>
    </source>
</evidence>
<proteinExistence type="predicted"/>
<dbReference type="RefSeq" id="WP_069111793.1">
    <property type="nucleotide sequence ID" value="NZ_FNUC01000003.1"/>
</dbReference>
<gene>
    <name evidence="3" type="ORF">SAMN04488561_3131</name>
</gene>
<dbReference type="InterPro" id="IPR032465">
    <property type="entry name" value="ACMSD"/>
</dbReference>
<dbReference type="InterPro" id="IPR032466">
    <property type="entry name" value="Metal_Hydrolase"/>
</dbReference>
<dbReference type="EMBL" id="FNUC01000003">
    <property type="protein sequence ID" value="SEE87933.1"/>
    <property type="molecule type" value="Genomic_DNA"/>
</dbReference>
<dbReference type="PANTHER" id="PTHR21240">
    <property type="entry name" value="2-AMINO-3-CARBOXYLMUCONATE-6-SEMIALDEHYDE DECARBOXYLASE"/>
    <property type="match status" value="1"/>
</dbReference>
<dbReference type="STRING" id="561176.SAMN04488561_3131"/>
<keyword evidence="4" id="KW-1185">Reference proteome</keyword>
<evidence type="ECO:0000259" key="2">
    <source>
        <dbReference type="Pfam" id="PF04909"/>
    </source>
</evidence>
<protein>
    <recommendedName>
        <fullName evidence="2">Amidohydrolase-related domain-containing protein</fullName>
    </recommendedName>
</protein>
<dbReference type="SUPFAM" id="SSF51556">
    <property type="entry name" value="Metallo-dependent hydrolases"/>
    <property type="match status" value="1"/>
</dbReference>
<reference evidence="4" key="1">
    <citation type="submission" date="2016-10" db="EMBL/GenBank/DDBJ databases">
        <authorList>
            <person name="Varghese N."/>
            <person name="Submissions S."/>
        </authorList>
    </citation>
    <scope>NUCLEOTIDE SEQUENCE [LARGE SCALE GENOMIC DNA]</scope>
    <source>
        <strain evidence="4">DSM 45237</strain>
    </source>
</reference>
<dbReference type="Proteomes" id="UP000181980">
    <property type="component" value="Unassembled WGS sequence"/>
</dbReference>
<dbReference type="OrthoDB" id="1407586at2"/>
<dbReference type="AlphaFoldDB" id="A0A1H5MFK1"/>
<dbReference type="GO" id="GO:0016831">
    <property type="term" value="F:carboxy-lyase activity"/>
    <property type="evidence" value="ECO:0007669"/>
    <property type="project" value="InterPro"/>
</dbReference>
<dbReference type="InterPro" id="IPR006680">
    <property type="entry name" value="Amidohydro-rel"/>
</dbReference>
<dbReference type="GO" id="GO:0016787">
    <property type="term" value="F:hydrolase activity"/>
    <property type="evidence" value="ECO:0007669"/>
    <property type="project" value="InterPro"/>
</dbReference>
<accession>A0A1H5MFK1</accession>
<keyword evidence="1" id="KW-0456">Lyase</keyword>
<evidence type="ECO:0000313" key="4">
    <source>
        <dbReference type="Proteomes" id="UP000181980"/>
    </source>
</evidence>
<name>A0A1H5MFK1_9ACTN</name>
<feature type="domain" description="Amidohydrolase-related" evidence="2">
    <location>
        <begin position="4"/>
        <end position="249"/>
    </location>
</feature>
<dbReference type="PANTHER" id="PTHR21240:SF19">
    <property type="entry name" value="CATALYTIC_ HYDROLASE"/>
    <property type="match status" value="1"/>
</dbReference>
<sequence length="250" mass="26937">MSFVDLHTHLPSAAAPEWSSWRQPDVLAAMDRLGITRAAVMTLDGLGYDAVAGNDVVARACAGSDGRLLPLGTVDPRRPDAADELRRCADRGFHAIKLHPWMQGFSPLEAYMEPVAVAAIERGLPFVVHDGTPPYASPLQIARLAARFPELTVVLAHGGLFDLWEDAVAAALRYPNVHITMCGTAPLAVFREIARRVPAAKLTLGTDSGFGDPDLPRHRLSVHRAILAELPDDDAAALAHRNAERLLGLT</sequence>
<evidence type="ECO:0000313" key="3">
    <source>
        <dbReference type="EMBL" id="SEE87933.1"/>
    </source>
</evidence>
<dbReference type="Gene3D" id="3.20.20.140">
    <property type="entry name" value="Metal-dependent hydrolases"/>
    <property type="match status" value="1"/>
</dbReference>
<dbReference type="CDD" id="cd01292">
    <property type="entry name" value="metallo-dependent_hydrolases"/>
    <property type="match status" value="1"/>
</dbReference>
<organism evidence="3 4">
    <name type="scientific">Jiangella alba</name>
    <dbReference type="NCBI Taxonomy" id="561176"/>
    <lineage>
        <taxon>Bacteria</taxon>
        <taxon>Bacillati</taxon>
        <taxon>Actinomycetota</taxon>
        <taxon>Actinomycetes</taxon>
        <taxon>Jiangellales</taxon>
        <taxon>Jiangellaceae</taxon>
        <taxon>Jiangella</taxon>
    </lineage>
</organism>
<dbReference type="Pfam" id="PF04909">
    <property type="entry name" value="Amidohydro_2"/>
    <property type="match status" value="1"/>
</dbReference>